<proteinExistence type="predicted"/>
<feature type="transmembrane region" description="Helical" evidence="1">
    <location>
        <begin position="64"/>
        <end position="89"/>
    </location>
</feature>
<accession>A0AAP9WPU7</accession>
<gene>
    <name evidence="2" type="ORF">Lepto1489_21235</name>
</gene>
<evidence type="ECO:0000313" key="3">
    <source>
        <dbReference type="Proteomes" id="UP000663255"/>
    </source>
</evidence>
<feature type="transmembrane region" description="Helical" evidence="1">
    <location>
        <begin position="26"/>
        <end position="44"/>
    </location>
</feature>
<dbReference type="RefSeq" id="WP_192505070.1">
    <property type="nucleotide sequence ID" value="NZ_CP043894.1"/>
</dbReference>
<feature type="transmembrane region" description="Helical" evidence="1">
    <location>
        <begin position="120"/>
        <end position="139"/>
    </location>
</feature>
<organism evidence="2 3">
    <name type="scientific">Leptospira interrogans serovar Bataviae</name>
    <dbReference type="NCBI Taxonomy" id="312175"/>
    <lineage>
        <taxon>Bacteria</taxon>
        <taxon>Pseudomonadati</taxon>
        <taxon>Spirochaetota</taxon>
        <taxon>Spirochaetia</taxon>
        <taxon>Leptospirales</taxon>
        <taxon>Leptospiraceae</taxon>
        <taxon>Leptospira</taxon>
    </lineage>
</organism>
<protein>
    <submittedName>
        <fullName evidence="2">Uncharacterized protein</fullName>
    </submittedName>
</protein>
<reference evidence="2" key="1">
    <citation type="submission" date="2019-09" db="EMBL/GenBank/DDBJ databases">
        <title>Comparative Genomics of Leptospira interrogans Reveals Genome Plasticity - A Common Adaptive Strategy for Survival in Various Hosts.</title>
        <authorList>
            <person name="Ramli S.R."/>
            <person name="Bunk B."/>
            <person name="Goris M."/>
            <person name="Bhuju S."/>
            <person name="Jarek M."/>
            <person name="Sproer C."/>
            <person name="Mustakim S."/>
            <person name="Strommenger B."/>
            <person name="Pessler F."/>
        </authorList>
    </citation>
    <scope>NUCLEOTIDE SEQUENCE</scope>
    <source>
        <strain evidence="2">1489</strain>
    </source>
</reference>
<keyword evidence="1" id="KW-0812">Transmembrane</keyword>
<evidence type="ECO:0000313" key="2">
    <source>
        <dbReference type="EMBL" id="QOI52920.1"/>
    </source>
</evidence>
<sequence length="148" mass="16776">MDLKDRCFILMLQNGKQRMSRKAQKGVLIVSIILFVVSLFIPSLEELNFGTHREIMPGYLVLAWGWNAIALFHPAWCANITWTIGNILFFKEKYGASFYLSILTSLLSLDSYAYPAKIYLGFYLWNVAVNIPLAVSLAANRLKPKPGD</sequence>
<dbReference type="EMBL" id="CP043894">
    <property type="protein sequence ID" value="QOI52920.1"/>
    <property type="molecule type" value="Genomic_DNA"/>
</dbReference>
<feature type="transmembrane region" description="Helical" evidence="1">
    <location>
        <begin position="96"/>
        <end position="114"/>
    </location>
</feature>
<dbReference type="AlphaFoldDB" id="A0AAP9WPU7"/>
<keyword evidence="1" id="KW-0472">Membrane</keyword>
<dbReference type="Proteomes" id="UP000663255">
    <property type="component" value="Chromosome 2"/>
</dbReference>
<keyword evidence="1" id="KW-1133">Transmembrane helix</keyword>
<evidence type="ECO:0000256" key="1">
    <source>
        <dbReference type="SAM" id="Phobius"/>
    </source>
</evidence>
<name>A0AAP9WPU7_LEPIR</name>